<dbReference type="Gene3D" id="1.10.1200.20">
    <property type="entry name" value="Colicin E immunity protein"/>
    <property type="match status" value="1"/>
</dbReference>
<organism evidence="3 4">
    <name type="scientific">Pseudomonas putida</name>
    <name type="common">Arthrobacter siderocapsulatus</name>
    <dbReference type="NCBI Taxonomy" id="303"/>
    <lineage>
        <taxon>Bacteria</taxon>
        <taxon>Pseudomonadati</taxon>
        <taxon>Pseudomonadota</taxon>
        <taxon>Gammaproteobacteria</taxon>
        <taxon>Pseudomonadales</taxon>
        <taxon>Pseudomonadaceae</taxon>
        <taxon>Pseudomonas</taxon>
    </lineage>
</organism>
<dbReference type="InterPro" id="IPR000290">
    <property type="entry name" value="Colicin_pyocin"/>
</dbReference>
<gene>
    <name evidence="3" type="ORF">C2H86_21405</name>
</gene>
<dbReference type="Pfam" id="PF01320">
    <property type="entry name" value="Colicin_Pyocin"/>
    <property type="match status" value="1"/>
</dbReference>
<dbReference type="EMBL" id="CP026115">
    <property type="protein sequence ID" value="QHG66818.1"/>
    <property type="molecule type" value="Genomic_DNA"/>
</dbReference>
<name>A0A6I6XM96_PSEPU</name>
<evidence type="ECO:0000256" key="1">
    <source>
        <dbReference type="ARBA" id="ARBA00009346"/>
    </source>
</evidence>
<reference evidence="3 4" key="1">
    <citation type="submission" date="2020-02" db="EMBL/GenBank/DDBJ databases">
        <title>Pseudomonas Putida W5 Complete Genome Assembly.</title>
        <authorList>
            <person name="Yuan Z.-C."/>
            <person name="Shaw G.A."/>
            <person name="Cusano A.D."/>
            <person name="Caddey B.J."/>
            <person name="Weselowski B.J."/>
        </authorList>
    </citation>
    <scope>NUCLEOTIDE SEQUENCE [LARGE SCALE GENOMIC DNA]</scope>
    <source>
        <strain evidence="3 4">W5</strain>
    </source>
</reference>
<keyword evidence="2" id="KW-0079">Bacteriocin immunity</keyword>
<dbReference type="SUPFAM" id="SSF47345">
    <property type="entry name" value="Colicin E immunity proteins"/>
    <property type="match status" value="1"/>
</dbReference>
<dbReference type="Proteomes" id="UP000464480">
    <property type="component" value="Chromosome"/>
</dbReference>
<protein>
    <submittedName>
        <fullName evidence="3">Bacteriocin immunity protein</fullName>
    </submittedName>
</protein>
<sequence length="88" mass="10083">MRKELSDFTEKEFFELVYAIYHGDPRFYPTDRAHTQGILEFERLAGHPAGSNLIFRPRKVGIGDSPADVVNEVKRWRAEQGLSGFKVS</sequence>
<evidence type="ECO:0000313" key="3">
    <source>
        <dbReference type="EMBL" id="QHG66818.1"/>
    </source>
</evidence>
<dbReference type="GO" id="GO:0030153">
    <property type="term" value="P:bacteriocin immunity"/>
    <property type="evidence" value="ECO:0007669"/>
    <property type="project" value="UniProtKB-KW"/>
</dbReference>
<proteinExistence type="inferred from homology"/>
<dbReference type="PRINTS" id="PR01299">
    <property type="entry name" value="PYOCIN"/>
</dbReference>
<dbReference type="AlphaFoldDB" id="A0A6I6XM96"/>
<comment type="similarity">
    <text evidence="1">Belongs to the colicins ColE2/ColE8/ColE9 and pyocins S1/S2 family.</text>
</comment>
<accession>A0A6I6XM96</accession>
<dbReference type="RefSeq" id="WP_159411950.1">
    <property type="nucleotide sequence ID" value="NZ_CP026115.2"/>
</dbReference>
<dbReference type="GO" id="GO:0015643">
    <property type="term" value="F:toxic substance binding"/>
    <property type="evidence" value="ECO:0007669"/>
    <property type="project" value="InterPro"/>
</dbReference>
<evidence type="ECO:0000313" key="4">
    <source>
        <dbReference type="Proteomes" id="UP000464480"/>
    </source>
</evidence>
<dbReference type="CDD" id="cd16363">
    <property type="entry name" value="Col_Im_like"/>
    <property type="match status" value="1"/>
</dbReference>
<dbReference type="InterPro" id="IPR035900">
    <property type="entry name" value="Colicin_E_sf"/>
</dbReference>
<evidence type="ECO:0000256" key="2">
    <source>
        <dbReference type="ARBA" id="ARBA00023025"/>
    </source>
</evidence>